<proteinExistence type="predicted"/>
<gene>
    <name evidence="1" type="ORF">EJ06DRAFT_364762</name>
</gene>
<evidence type="ECO:0000313" key="1">
    <source>
        <dbReference type="EMBL" id="KAF2401852.1"/>
    </source>
</evidence>
<name>A0A6G1I0S1_9PEZI</name>
<evidence type="ECO:0000313" key="2">
    <source>
        <dbReference type="Proteomes" id="UP000799640"/>
    </source>
</evidence>
<protein>
    <submittedName>
        <fullName evidence="1">Uncharacterized protein</fullName>
    </submittedName>
</protein>
<reference evidence="1" key="1">
    <citation type="journal article" date="2020" name="Stud. Mycol.">
        <title>101 Dothideomycetes genomes: a test case for predicting lifestyles and emergence of pathogens.</title>
        <authorList>
            <person name="Haridas S."/>
            <person name="Albert R."/>
            <person name="Binder M."/>
            <person name="Bloem J."/>
            <person name="Labutti K."/>
            <person name="Salamov A."/>
            <person name="Andreopoulos B."/>
            <person name="Baker S."/>
            <person name="Barry K."/>
            <person name="Bills G."/>
            <person name="Bluhm B."/>
            <person name="Cannon C."/>
            <person name="Castanera R."/>
            <person name="Culley D."/>
            <person name="Daum C."/>
            <person name="Ezra D."/>
            <person name="Gonzalez J."/>
            <person name="Henrissat B."/>
            <person name="Kuo A."/>
            <person name="Liang C."/>
            <person name="Lipzen A."/>
            <person name="Lutzoni F."/>
            <person name="Magnuson J."/>
            <person name="Mondo S."/>
            <person name="Nolan M."/>
            <person name="Ohm R."/>
            <person name="Pangilinan J."/>
            <person name="Park H.-J."/>
            <person name="Ramirez L."/>
            <person name="Alfaro M."/>
            <person name="Sun H."/>
            <person name="Tritt A."/>
            <person name="Yoshinaga Y."/>
            <person name="Zwiers L.-H."/>
            <person name="Turgeon B."/>
            <person name="Goodwin S."/>
            <person name="Spatafora J."/>
            <person name="Crous P."/>
            <person name="Grigoriev I."/>
        </authorList>
    </citation>
    <scope>NUCLEOTIDE SEQUENCE</scope>
    <source>
        <strain evidence="1">CBS 262.69</strain>
    </source>
</reference>
<dbReference type="AlphaFoldDB" id="A0A6G1I0S1"/>
<dbReference type="Proteomes" id="UP000799640">
    <property type="component" value="Unassembled WGS sequence"/>
</dbReference>
<accession>A0A6G1I0S1</accession>
<keyword evidence="2" id="KW-1185">Reference proteome</keyword>
<dbReference type="EMBL" id="ML996692">
    <property type="protein sequence ID" value="KAF2401852.1"/>
    <property type="molecule type" value="Genomic_DNA"/>
</dbReference>
<organism evidence="1 2">
    <name type="scientific">Trichodelitschia bisporula</name>
    <dbReference type="NCBI Taxonomy" id="703511"/>
    <lineage>
        <taxon>Eukaryota</taxon>
        <taxon>Fungi</taxon>
        <taxon>Dikarya</taxon>
        <taxon>Ascomycota</taxon>
        <taxon>Pezizomycotina</taxon>
        <taxon>Dothideomycetes</taxon>
        <taxon>Dothideomycetes incertae sedis</taxon>
        <taxon>Phaeotrichales</taxon>
        <taxon>Phaeotrichaceae</taxon>
        <taxon>Trichodelitschia</taxon>
    </lineage>
</organism>
<sequence length="97" mass="10479">MTGSNKHRGLAGRCRGLPGIYLILGGIYLSSGSDRSAEYRRPAGEPTRLLYLAPIPPIFPCSPFAHGVHRKSTTLYERCQPTSITSAGSLNKHVGQL</sequence>